<dbReference type="Pfam" id="PF00736">
    <property type="entry name" value="EF1_GNE"/>
    <property type="match status" value="1"/>
</dbReference>
<dbReference type="InterPro" id="IPR036219">
    <property type="entry name" value="eEF-1beta-like_sf"/>
</dbReference>
<evidence type="ECO:0000256" key="3">
    <source>
        <dbReference type="ARBA" id="ARBA00022917"/>
    </source>
</evidence>
<dbReference type="EMBL" id="NZBD01000015">
    <property type="protein sequence ID" value="MAG18354.1"/>
    <property type="molecule type" value="Genomic_DNA"/>
</dbReference>
<comment type="similarity">
    <text evidence="1">Belongs to the EF-1-beta/EF-1-delta family.</text>
</comment>
<dbReference type="SMART" id="SM00888">
    <property type="entry name" value="EF1_GNE"/>
    <property type="match status" value="1"/>
</dbReference>
<dbReference type="SUPFAM" id="SSF54984">
    <property type="entry name" value="eEF-1beta-like"/>
    <property type="match status" value="1"/>
</dbReference>
<evidence type="ECO:0000259" key="4">
    <source>
        <dbReference type="SMART" id="SM00888"/>
    </source>
</evidence>
<accession>A0A2D6LQE8</accession>
<evidence type="ECO:0000256" key="2">
    <source>
        <dbReference type="ARBA" id="ARBA00022768"/>
    </source>
</evidence>
<keyword evidence="2" id="KW-0251">Elongation factor</keyword>
<keyword evidence="3" id="KW-0648">Protein biosynthesis</keyword>
<dbReference type="InterPro" id="IPR014038">
    <property type="entry name" value="EF1B_bsu/dsu_GNE"/>
</dbReference>
<proteinExistence type="inferred from homology"/>
<name>A0A2D6LQE8_9ARCH</name>
<dbReference type="GO" id="GO:0003746">
    <property type="term" value="F:translation elongation factor activity"/>
    <property type="evidence" value="ECO:0007669"/>
    <property type="project" value="UniProtKB-KW"/>
</dbReference>
<feature type="domain" description="Translation elongation factor EF1B beta/delta subunit guanine nucleotide exchange" evidence="4">
    <location>
        <begin position="4"/>
        <end position="87"/>
    </location>
</feature>
<evidence type="ECO:0000256" key="1">
    <source>
        <dbReference type="ARBA" id="ARBA00007411"/>
    </source>
</evidence>
<dbReference type="Gene3D" id="3.30.70.60">
    <property type="match status" value="1"/>
</dbReference>
<evidence type="ECO:0000313" key="5">
    <source>
        <dbReference type="EMBL" id="MAG18354.1"/>
    </source>
</evidence>
<evidence type="ECO:0000313" key="6">
    <source>
        <dbReference type="Proteomes" id="UP000226712"/>
    </source>
</evidence>
<protein>
    <recommendedName>
        <fullName evidence="4">Translation elongation factor EF1B beta/delta subunit guanine nucleotide exchange domain-containing protein</fullName>
    </recommendedName>
</protein>
<gene>
    <name evidence="5" type="ORF">CL944_02685</name>
</gene>
<dbReference type="AlphaFoldDB" id="A0A2D6LQE8"/>
<sequence>MPDKSFIIYKVTPKDMEKLEETKKEIQTLKSGEVKDIKDDPIGFGIVILKVGVIVNEKEENAMEKATKELEEMATIEEVEQIGMTLL</sequence>
<dbReference type="InterPro" id="IPR014717">
    <property type="entry name" value="Transl_elong_EF1B/ribsomal_bS6"/>
</dbReference>
<comment type="caution">
    <text evidence="5">The sequence shown here is derived from an EMBL/GenBank/DDBJ whole genome shotgun (WGS) entry which is preliminary data.</text>
</comment>
<organism evidence="5 6">
    <name type="scientific">Candidatus Iainarchaeum sp</name>
    <dbReference type="NCBI Taxonomy" id="3101447"/>
    <lineage>
        <taxon>Archaea</taxon>
        <taxon>Candidatus Iainarchaeota</taxon>
        <taxon>Candidatus Iainarchaeia</taxon>
        <taxon>Candidatus Iainarchaeales</taxon>
        <taxon>Candidatus Iainarchaeaceae</taxon>
        <taxon>Candidatus Iainarchaeum</taxon>
    </lineage>
</organism>
<reference evidence="6" key="1">
    <citation type="submission" date="2017-09" db="EMBL/GenBank/DDBJ databases">
        <title>The Reconstruction of 2,631 Draft Metagenome-Assembled Genomes from the Global Oceans.</title>
        <authorList>
            <person name="Tully B.J."/>
            <person name="Graham E.D."/>
            <person name="Heidelberg J.F."/>
        </authorList>
    </citation>
    <scope>NUCLEOTIDE SEQUENCE [LARGE SCALE GENOMIC DNA]</scope>
</reference>
<dbReference type="Proteomes" id="UP000226712">
    <property type="component" value="Unassembled WGS sequence"/>
</dbReference>